<dbReference type="EMBL" id="UINC01002389">
    <property type="protein sequence ID" value="SUZ96172.1"/>
    <property type="molecule type" value="Genomic_DNA"/>
</dbReference>
<dbReference type="AlphaFoldDB" id="A0A381RWD2"/>
<proteinExistence type="predicted"/>
<evidence type="ECO:0000313" key="1">
    <source>
        <dbReference type="EMBL" id="SUZ96172.1"/>
    </source>
</evidence>
<protein>
    <submittedName>
        <fullName evidence="1">Uncharacterized protein</fullName>
    </submittedName>
</protein>
<gene>
    <name evidence="1" type="ORF">METZ01_LOCUS49026</name>
</gene>
<sequence length="132" mass="15599">MLDDKTISRTGLKSFQENLIQRLGPDEGRALDVLGVDFFFLVDELSSNLHEKHPQDAPLLDLSDSEFPWELQVFTNQFLRECAQTSRQLTFFCHGLRNKLEEEEFQLEFWKILEEAYQHHFFVADSKKNYLV</sequence>
<accession>A0A381RWD2</accession>
<reference evidence="1" key="1">
    <citation type="submission" date="2018-05" db="EMBL/GenBank/DDBJ databases">
        <authorList>
            <person name="Lanie J.A."/>
            <person name="Ng W.-L."/>
            <person name="Kazmierczak K.M."/>
            <person name="Andrzejewski T.M."/>
            <person name="Davidsen T.M."/>
            <person name="Wayne K.J."/>
            <person name="Tettelin H."/>
            <person name="Glass J.I."/>
            <person name="Rusch D."/>
            <person name="Podicherti R."/>
            <person name="Tsui H.-C.T."/>
            <person name="Winkler M.E."/>
        </authorList>
    </citation>
    <scope>NUCLEOTIDE SEQUENCE</scope>
</reference>
<organism evidence="1">
    <name type="scientific">marine metagenome</name>
    <dbReference type="NCBI Taxonomy" id="408172"/>
    <lineage>
        <taxon>unclassified sequences</taxon>
        <taxon>metagenomes</taxon>
        <taxon>ecological metagenomes</taxon>
    </lineage>
</organism>
<name>A0A381RWD2_9ZZZZ</name>